<accession>A0A0D2LM94</accession>
<dbReference type="EMBL" id="KK105184">
    <property type="protein sequence ID" value="KIY92934.1"/>
    <property type="molecule type" value="Genomic_DNA"/>
</dbReference>
<organism evidence="1 2">
    <name type="scientific">Monoraphidium neglectum</name>
    <dbReference type="NCBI Taxonomy" id="145388"/>
    <lineage>
        <taxon>Eukaryota</taxon>
        <taxon>Viridiplantae</taxon>
        <taxon>Chlorophyta</taxon>
        <taxon>core chlorophytes</taxon>
        <taxon>Chlorophyceae</taxon>
        <taxon>CS clade</taxon>
        <taxon>Sphaeropleales</taxon>
        <taxon>Selenastraceae</taxon>
        <taxon>Monoraphidium</taxon>
    </lineage>
</organism>
<gene>
    <name evidence="1" type="ORF">MNEG_15029</name>
</gene>
<proteinExistence type="predicted"/>
<dbReference type="KEGG" id="mng:MNEG_15029"/>
<evidence type="ECO:0000313" key="1">
    <source>
        <dbReference type="EMBL" id="KIY92934.1"/>
    </source>
</evidence>
<name>A0A0D2LM94_9CHLO</name>
<reference evidence="1 2" key="1">
    <citation type="journal article" date="2013" name="BMC Genomics">
        <title>Reconstruction of the lipid metabolism for the microalga Monoraphidium neglectum from its genome sequence reveals characteristics suitable for biofuel production.</title>
        <authorList>
            <person name="Bogen C."/>
            <person name="Al-Dilaimi A."/>
            <person name="Albersmeier A."/>
            <person name="Wichmann J."/>
            <person name="Grundmann M."/>
            <person name="Rupp O."/>
            <person name="Lauersen K.J."/>
            <person name="Blifernez-Klassen O."/>
            <person name="Kalinowski J."/>
            <person name="Goesmann A."/>
            <person name="Mussgnug J.H."/>
            <person name="Kruse O."/>
        </authorList>
    </citation>
    <scope>NUCLEOTIDE SEQUENCE [LARGE SCALE GENOMIC DNA]</scope>
    <source>
        <strain evidence="1 2">SAG 48.87</strain>
    </source>
</reference>
<sequence>MSRAGLLPGAGVGFNGGLTSSFDNFGNPVVNQGGRGQIFRRLGEQGAASANANIMAIDGDTTGFAPSDGARITNSGGMTTFTSAGVGFNGGLTSSFDNFGNPVVNQGGRGQIFRRLGEQGAAGLTSFTSAGVGFTGGLTTSFDNFNNPIYNPGGRGFTTSFDNFNNPIYIPGGRGLTTSFDNFNNPIHNQGGRGTIF</sequence>
<evidence type="ECO:0000313" key="2">
    <source>
        <dbReference type="Proteomes" id="UP000054498"/>
    </source>
</evidence>
<dbReference type="AlphaFoldDB" id="A0A0D2LM94"/>
<keyword evidence="2" id="KW-1185">Reference proteome</keyword>
<dbReference type="GeneID" id="25732649"/>
<dbReference type="RefSeq" id="XP_013891954.1">
    <property type="nucleotide sequence ID" value="XM_014036500.1"/>
</dbReference>
<protein>
    <submittedName>
        <fullName evidence="1">Uncharacterized protein</fullName>
    </submittedName>
</protein>
<dbReference type="Proteomes" id="UP000054498">
    <property type="component" value="Unassembled WGS sequence"/>
</dbReference>